<reference evidence="4 5" key="1">
    <citation type="submission" date="2018-11" db="EMBL/GenBank/DDBJ databases">
        <title>Genomes From Bacteria Associated with the Canine Oral Cavity: a Test Case for Automated Genome-Based Taxonomic Assignment.</title>
        <authorList>
            <person name="Coil D.A."/>
            <person name="Jospin G."/>
            <person name="Darling A.E."/>
            <person name="Wallis C."/>
            <person name="Davis I.J."/>
            <person name="Harris S."/>
            <person name="Eisen J.A."/>
            <person name="Holcombe L.J."/>
            <person name="O'Flynn C."/>
        </authorList>
    </citation>
    <scope>NUCLEOTIDE SEQUENCE [LARGE SCALE GENOMIC DNA]</scope>
    <source>
        <strain evidence="4 5">OH770</strain>
    </source>
</reference>
<keyword evidence="5" id="KW-1185">Reference proteome</keyword>
<evidence type="ECO:0000259" key="3">
    <source>
        <dbReference type="Pfam" id="PF19407"/>
    </source>
</evidence>
<dbReference type="Pfam" id="PF19407">
    <property type="entry name" value="DUF5979"/>
    <property type="match status" value="2"/>
</dbReference>
<proteinExistence type="predicted"/>
<accession>A0A3P1SHI9</accession>
<gene>
    <name evidence="4" type="ORF">EII11_01740</name>
</gene>
<dbReference type="Proteomes" id="UP000280444">
    <property type="component" value="Unassembled WGS sequence"/>
</dbReference>
<evidence type="ECO:0000313" key="5">
    <source>
        <dbReference type="Proteomes" id="UP000280444"/>
    </source>
</evidence>
<dbReference type="AlphaFoldDB" id="A0A3P1SHI9"/>
<dbReference type="InterPro" id="IPR046022">
    <property type="entry name" value="DUF5979"/>
</dbReference>
<feature type="domain" description="DUF5979" evidence="3">
    <location>
        <begin position="103"/>
        <end position="205"/>
    </location>
</feature>
<keyword evidence="2" id="KW-0812">Transmembrane</keyword>
<keyword evidence="2" id="KW-1133">Transmembrane helix</keyword>
<feature type="transmembrane region" description="Helical" evidence="2">
    <location>
        <begin position="21"/>
        <end position="39"/>
    </location>
</feature>
<dbReference type="OrthoDB" id="3751233at2"/>
<feature type="transmembrane region" description="Helical" evidence="2">
    <location>
        <begin position="380"/>
        <end position="400"/>
    </location>
</feature>
<keyword evidence="2" id="KW-0472">Membrane</keyword>
<organism evidence="4 5">
    <name type="scientific">Schaalia canis</name>
    <dbReference type="NCBI Taxonomy" id="100469"/>
    <lineage>
        <taxon>Bacteria</taxon>
        <taxon>Bacillati</taxon>
        <taxon>Actinomycetota</taxon>
        <taxon>Actinomycetes</taxon>
        <taxon>Actinomycetales</taxon>
        <taxon>Actinomycetaceae</taxon>
        <taxon>Schaalia</taxon>
    </lineage>
</organism>
<evidence type="ECO:0000256" key="2">
    <source>
        <dbReference type="SAM" id="Phobius"/>
    </source>
</evidence>
<feature type="domain" description="DUF5979" evidence="3">
    <location>
        <begin position="224"/>
        <end position="292"/>
    </location>
</feature>
<comment type="caution">
    <text evidence="4">The sequence shown here is derived from an EMBL/GenBank/DDBJ whole genome shotgun (WGS) entry which is preliminary data.</text>
</comment>
<evidence type="ECO:0000313" key="4">
    <source>
        <dbReference type="EMBL" id="RRC96389.1"/>
    </source>
</evidence>
<name>A0A3P1SHI9_9ACTO</name>
<sequence length="404" mass="43390">MTLTTTTPDQQGRPTRVRHTIYLLGSSPIALALTLALALPAQAINTATSHASTSNTAFSSLTTQAPEPHLVPVLLPSDDPDDDITSPGAGDPENFATGTFAVITKATANFPLNDGPDFASHEYVYDYSCGFEADTTPRETGIVTTKGDGKPVVIDMEFPVAYICTVTPRESSVGIEHYSHIPHESITVDIDKAYIIRADFSYHYTMEPSMFDVSMRTRGPRQAKWKVYSFTYECSIDGLPLHGKDWPTVLHATGNTIPSGQSPVMPVGTVCTVTQDLDKAHINGYVLQDSGPRTIVLDSSTAMARAWFRNIYIPATDSPPDQSFPGIPPFRPDIPGIRGPLIGDDEGSPSRPIDLRQHALITTTHTTSVTDTDTKSGNNAAIIGTLVASGIALGGGLLLLRRPN</sequence>
<dbReference type="RefSeq" id="WP_124867926.1">
    <property type="nucleotide sequence ID" value="NZ_RQZF01000001.1"/>
</dbReference>
<protein>
    <recommendedName>
        <fullName evidence="3">DUF5979 domain-containing protein</fullName>
    </recommendedName>
</protein>
<dbReference type="EMBL" id="RQZF01000001">
    <property type="protein sequence ID" value="RRC96389.1"/>
    <property type="molecule type" value="Genomic_DNA"/>
</dbReference>
<feature type="region of interest" description="Disordered" evidence="1">
    <location>
        <begin position="70"/>
        <end position="91"/>
    </location>
</feature>
<evidence type="ECO:0000256" key="1">
    <source>
        <dbReference type="SAM" id="MobiDB-lite"/>
    </source>
</evidence>